<protein>
    <submittedName>
        <fullName evidence="1">Uncharacterized protein</fullName>
    </submittedName>
</protein>
<name>A0A8X7C5W1_9ARAC</name>
<evidence type="ECO:0000313" key="2">
    <source>
        <dbReference type="Proteomes" id="UP000886998"/>
    </source>
</evidence>
<dbReference type="AlphaFoldDB" id="A0A8X7C5W1"/>
<comment type="caution">
    <text evidence="1">The sequence shown here is derived from an EMBL/GenBank/DDBJ whole genome shotgun (WGS) entry which is preliminary data.</text>
</comment>
<organism evidence="1 2">
    <name type="scientific">Trichonephila inaurata madagascariensis</name>
    <dbReference type="NCBI Taxonomy" id="2747483"/>
    <lineage>
        <taxon>Eukaryota</taxon>
        <taxon>Metazoa</taxon>
        <taxon>Ecdysozoa</taxon>
        <taxon>Arthropoda</taxon>
        <taxon>Chelicerata</taxon>
        <taxon>Arachnida</taxon>
        <taxon>Araneae</taxon>
        <taxon>Araneomorphae</taxon>
        <taxon>Entelegynae</taxon>
        <taxon>Araneoidea</taxon>
        <taxon>Nephilidae</taxon>
        <taxon>Trichonephila</taxon>
        <taxon>Trichonephila inaurata</taxon>
    </lineage>
</organism>
<sequence>MRYPFAILVLPIYAKPISRIISSRHTLESISHRKNRFSPIWPALFIRHEMALPELLQKNWISKNSSSQSLTFSRLSRFRTASVCQGRSIVWRFIARSNSQGNIERLTSAPK</sequence>
<dbReference type="EMBL" id="BMAV01012119">
    <property type="protein sequence ID" value="GFY58486.1"/>
    <property type="molecule type" value="Genomic_DNA"/>
</dbReference>
<accession>A0A8X7C5W1</accession>
<gene>
    <name evidence="1" type="ORF">TNIN_288171</name>
</gene>
<proteinExistence type="predicted"/>
<keyword evidence="2" id="KW-1185">Reference proteome</keyword>
<dbReference type="Proteomes" id="UP000886998">
    <property type="component" value="Unassembled WGS sequence"/>
</dbReference>
<evidence type="ECO:0000313" key="1">
    <source>
        <dbReference type="EMBL" id="GFY58486.1"/>
    </source>
</evidence>
<reference evidence="1" key="1">
    <citation type="submission" date="2020-08" db="EMBL/GenBank/DDBJ databases">
        <title>Multicomponent nature underlies the extraordinary mechanical properties of spider dragline silk.</title>
        <authorList>
            <person name="Kono N."/>
            <person name="Nakamura H."/>
            <person name="Mori M."/>
            <person name="Yoshida Y."/>
            <person name="Ohtoshi R."/>
            <person name="Malay A.D."/>
            <person name="Moran D.A.P."/>
            <person name="Tomita M."/>
            <person name="Numata K."/>
            <person name="Arakawa K."/>
        </authorList>
    </citation>
    <scope>NUCLEOTIDE SEQUENCE</scope>
</reference>